<gene>
    <name evidence="3" type="ORF">C5T88_01240</name>
</gene>
<reference evidence="4" key="1">
    <citation type="submission" date="2018-02" db="EMBL/GenBank/DDBJ databases">
        <title>Firefly genomes illuminate parallel origins of bioluminescence in beetles.</title>
        <authorList>
            <person name="Fallon T.R."/>
            <person name="Lower S.E.S."/>
            <person name="Behringer M."/>
            <person name="Weng J.-K."/>
        </authorList>
    </citation>
    <scope>NUCLEOTIDE SEQUENCE [LARGE SCALE GENOMIC DNA]</scope>
</reference>
<name>A0A2S0NJL8_9MOLU</name>
<organism evidence="3 4">
    <name type="scientific">Williamsoniiplasma luminosum</name>
    <dbReference type="NCBI Taxonomy" id="214888"/>
    <lineage>
        <taxon>Bacteria</taxon>
        <taxon>Bacillati</taxon>
        <taxon>Mycoplasmatota</taxon>
        <taxon>Mollicutes</taxon>
        <taxon>Entomoplasmatales</taxon>
        <taxon>Williamsoniiplasma</taxon>
    </lineage>
</organism>
<dbReference type="Pfam" id="PF01368">
    <property type="entry name" value="DHH"/>
    <property type="match status" value="1"/>
</dbReference>
<dbReference type="PANTHER" id="PTHR47618:SF1">
    <property type="entry name" value="BIFUNCTIONAL OLIGORIBONUCLEASE AND PAP PHOSPHATASE NRNA"/>
    <property type="match status" value="1"/>
</dbReference>
<feature type="domain" description="DDH" evidence="1">
    <location>
        <begin position="16"/>
        <end position="153"/>
    </location>
</feature>
<evidence type="ECO:0000313" key="3">
    <source>
        <dbReference type="EMBL" id="AVP49205.1"/>
    </source>
</evidence>
<dbReference type="PANTHER" id="PTHR47618">
    <property type="entry name" value="BIFUNCTIONAL OLIGORIBONUCLEASE AND PAP PHOSPHATASE NRNA"/>
    <property type="match status" value="1"/>
</dbReference>
<evidence type="ECO:0000313" key="4">
    <source>
        <dbReference type="Proteomes" id="UP000239250"/>
    </source>
</evidence>
<dbReference type="Gene3D" id="3.10.310.30">
    <property type="match status" value="1"/>
</dbReference>
<accession>A0A2S0NJL8</accession>
<dbReference type="SUPFAM" id="SSF64182">
    <property type="entry name" value="DHH phosphoesterases"/>
    <property type="match status" value="1"/>
</dbReference>
<dbReference type="Proteomes" id="UP000239250">
    <property type="component" value="Chromosome"/>
</dbReference>
<dbReference type="EMBL" id="CP027019">
    <property type="protein sequence ID" value="AVP49205.1"/>
    <property type="molecule type" value="Genomic_DNA"/>
</dbReference>
<dbReference type="Gene3D" id="3.90.1640.10">
    <property type="entry name" value="inorganic pyrophosphatase (n-terminal core)"/>
    <property type="match status" value="1"/>
</dbReference>
<evidence type="ECO:0000259" key="2">
    <source>
        <dbReference type="Pfam" id="PF02272"/>
    </source>
</evidence>
<dbReference type="Pfam" id="PF02272">
    <property type="entry name" value="DHHA1"/>
    <property type="match status" value="1"/>
</dbReference>
<sequence length="318" mass="36245">MELIKEIFNEIKKHEKIIILRHKLPDGDAYGFQFGLKRIINLNWPDKIVKISGLPNPRLDYIGTEFDEIKDSEFAESLVIVGDTANTARIDDERWSLGKKVIKIDHHPNREPFGDLIYVRDDFCAASEILADMIRSENLKIDAEAAKIIFHGIVTDSGRFLVRFPKPRTFELAGWLLQQGFNLEALHHDLYERPIEEVRFTSYVYDNFKTSPNGVAHIYLPKEKLKEFKLSAFRAAYDYSTLLADIQNVPVWVIFAQLEDGTIRAELRSSGITINHVAEQNGGGGHKTSCGIQFKDVTLMDVVIDQLDQTLAKEKNGN</sequence>
<dbReference type="InterPro" id="IPR003156">
    <property type="entry name" value="DHHA1_dom"/>
</dbReference>
<dbReference type="AlphaFoldDB" id="A0A2S0NJL8"/>
<dbReference type="InterPro" id="IPR051319">
    <property type="entry name" value="Oligoribo/pAp-PDE_c-di-AMP_PDE"/>
</dbReference>
<proteinExistence type="predicted"/>
<dbReference type="RefSeq" id="WP_303662545.1">
    <property type="nucleotide sequence ID" value="NZ_CP027019.1"/>
</dbReference>
<protein>
    <submittedName>
        <fullName evidence="3">Bifunctional oligoribonuclease/PAP phosphatase NrnA</fullName>
    </submittedName>
</protein>
<evidence type="ECO:0000259" key="1">
    <source>
        <dbReference type="Pfam" id="PF01368"/>
    </source>
</evidence>
<dbReference type="InterPro" id="IPR038763">
    <property type="entry name" value="DHH_sf"/>
</dbReference>
<dbReference type="GO" id="GO:0003676">
    <property type="term" value="F:nucleic acid binding"/>
    <property type="evidence" value="ECO:0007669"/>
    <property type="project" value="InterPro"/>
</dbReference>
<dbReference type="InterPro" id="IPR001667">
    <property type="entry name" value="DDH_dom"/>
</dbReference>
<feature type="domain" description="DHHA1" evidence="2">
    <location>
        <begin position="239"/>
        <end position="312"/>
    </location>
</feature>